<evidence type="ECO:0000313" key="1">
    <source>
        <dbReference type="EMBL" id="POM58664.1"/>
    </source>
</evidence>
<dbReference type="OrthoDB" id="118345at2759"/>
<keyword evidence="2" id="KW-1185">Reference proteome</keyword>
<reference evidence="1 2" key="1">
    <citation type="journal article" date="2017" name="Genome Biol. Evol.">
        <title>Phytophthora megakarya and P. palmivora, closely related causal agents of cacao black pod rot, underwent increases in genome sizes and gene numbers by different mechanisms.</title>
        <authorList>
            <person name="Ali S.S."/>
            <person name="Shao J."/>
            <person name="Lary D.J."/>
            <person name="Kronmiller B."/>
            <person name="Shen D."/>
            <person name="Strem M.D."/>
            <person name="Amoako-Attah I."/>
            <person name="Akrofi A.Y."/>
            <person name="Begoude B.A."/>
            <person name="Ten Hoopen G.M."/>
            <person name="Coulibaly K."/>
            <person name="Kebe B.I."/>
            <person name="Melnick R.L."/>
            <person name="Guiltinan M.J."/>
            <person name="Tyler B.M."/>
            <person name="Meinhardt L.W."/>
            <person name="Bailey B.A."/>
        </authorList>
    </citation>
    <scope>NUCLEOTIDE SEQUENCE [LARGE SCALE GENOMIC DNA]</scope>
    <source>
        <strain evidence="2">sbr112.9</strain>
    </source>
</reference>
<dbReference type="Proteomes" id="UP000237271">
    <property type="component" value="Unassembled WGS sequence"/>
</dbReference>
<dbReference type="PANTHER" id="PTHR48471">
    <property type="entry name" value="DDE TNP4 DOMAIN-CONTAINING PROTEIN"/>
    <property type="match status" value="1"/>
</dbReference>
<organism evidence="1 2">
    <name type="scientific">Phytophthora palmivora</name>
    <dbReference type="NCBI Taxonomy" id="4796"/>
    <lineage>
        <taxon>Eukaryota</taxon>
        <taxon>Sar</taxon>
        <taxon>Stramenopiles</taxon>
        <taxon>Oomycota</taxon>
        <taxon>Peronosporomycetes</taxon>
        <taxon>Peronosporales</taxon>
        <taxon>Peronosporaceae</taxon>
        <taxon>Phytophthora</taxon>
    </lineage>
</organism>
<dbReference type="AlphaFoldDB" id="A0A2P4WZD9"/>
<dbReference type="PANTHER" id="PTHR48471:SF1">
    <property type="entry name" value="DDE TNP4 DOMAIN-CONTAINING PROTEIN"/>
    <property type="match status" value="1"/>
</dbReference>
<comment type="caution">
    <text evidence="1">The sequence shown here is derived from an EMBL/GenBank/DDBJ whole genome shotgun (WGS) entry which is preliminary data.</text>
</comment>
<accession>A0A2P4WZD9</accession>
<sequence length="181" mass="19588">MESIDAQPPLPDPSMLGHAMRLGGTDINLLNATSLTRSAFHKLLRRFVLLLHPSSTGERLSAQTSLSSLSNGACLVILHGSGSLSMMLAVRQCTCIGEDAKTSGGCSIKRAKQLLPCWPSPTRQNKIAKLLEAREHLLKHTFEFIDGKTSSETNNAFVTYTHNANVCYCAGPSTFKSRSAK</sequence>
<dbReference type="EMBL" id="NCKW01020181">
    <property type="protein sequence ID" value="POM58664.1"/>
    <property type="molecule type" value="Genomic_DNA"/>
</dbReference>
<proteinExistence type="predicted"/>
<protein>
    <submittedName>
        <fullName evidence="1">Uncharacterized protein</fullName>
    </submittedName>
</protein>
<evidence type="ECO:0000313" key="2">
    <source>
        <dbReference type="Proteomes" id="UP000237271"/>
    </source>
</evidence>
<name>A0A2P4WZD9_9STRA</name>
<gene>
    <name evidence="1" type="ORF">PHPALM_36654</name>
</gene>